<dbReference type="Proteomes" id="UP000738517">
    <property type="component" value="Unassembled WGS sequence"/>
</dbReference>
<dbReference type="SUPFAM" id="SSF51419">
    <property type="entry name" value="PLP-binding barrel"/>
    <property type="match status" value="1"/>
</dbReference>
<reference evidence="1 2" key="1">
    <citation type="journal article" date="2017" name="Int. J. Syst. Evol. Microbiol.">
        <title>Photobacterium alginatilyticum sp. nov., a marine bacterium isolated from bottom seawater.</title>
        <authorList>
            <person name="Wang X."/>
            <person name="Wang Y."/>
            <person name="Yang X."/>
            <person name="Sun H."/>
            <person name="Li B."/>
            <person name="Zhang X.H."/>
        </authorList>
    </citation>
    <scope>NUCLEOTIDE SEQUENCE [LARGE SCALE GENOMIC DNA]</scope>
    <source>
        <strain evidence="1 2">P03D4</strain>
    </source>
</reference>
<dbReference type="EMBL" id="RSEJ01000016">
    <property type="protein sequence ID" value="NBI53984.1"/>
    <property type="molecule type" value="Genomic_DNA"/>
</dbReference>
<dbReference type="InterPro" id="IPR029066">
    <property type="entry name" value="PLP-binding_barrel"/>
</dbReference>
<dbReference type="PANTHER" id="PTHR30511:SF3">
    <property type="entry name" value="LYSINE RACEMASE"/>
    <property type="match status" value="1"/>
</dbReference>
<gene>
    <name evidence="1" type="ORF">EIZ48_15625</name>
</gene>
<dbReference type="PANTHER" id="PTHR30511">
    <property type="entry name" value="ALANINE RACEMASE"/>
    <property type="match status" value="1"/>
</dbReference>
<evidence type="ECO:0000313" key="1">
    <source>
        <dbReference type="EMBL" id="NBI53984.1"/>
    </source>
</evidence>
<evidence type="ECO:0000313" key="2">
    <source>
        <dbReference type="Proteomes" id="UP000738517"/>
    </source>
</evidence>
<keyword evidence="2" id="KW-1185">Reference proteome</keyword>
<dbReference type="InterPro" id="IPR000821">
    <property type="entry name" value="Ala_racemase"/>
</dbReference>
<name>A0ABW9YJG4_9GAMM</name>
<proteinExistence type="predicted"/>
<sequence>MQHPSLSFDLRVIEDNARILGRLCCDKGVIPVGISKLIAGTESIARAMILGGIQTIGDTQLQNLMKIADLPLRKMLLRRVLLSDVEDVVEYADISLHTNGVVLEALSRAAVAANKSHEVILVHNFDSLPDTPANGFGTEILVEQVLRLPGLTFGGICSQLACYEDYEGGAAGAGYATDYSAYSICSADCASSHSVESLPGADIAGVVLRVPEKNSLPSLTQLRMGSALIMGLGLKTTLIPDMPQSAISLEAEIVEIKEKSSVYMYSIHAEQPNHELPFNDRGLRLRALCAIGKRDVDVRQLTPADDGIMIIGATDKVLILDITDANTCYQIGEPLQFHLSYYGVLQCMASEAVSKHYWCLLRG</sequence>
<organism evidence="1 2">
    <name type="scientific">Photobacterium alginatilyticum</name>
    <dbReference type="NCBI Taxonomy" id="1775171"/>
    <lineage>
        <taxon>Bacteria</taxon>
        <taxon>Pseudomonadati</taxon>
        <taxon>Pseudomonadota</taxon>
        <taxon>Gammaproteobacteria</taxon>
        <taxon>Vibrionales</taxon>
        <taxon>Vibrionaceae</taxon>
        <taxon>Photobacterium</taxon>
    </lineage>
</organism>
<dbReference type="RefSeq" id="WP_160653237.1">
    <property type="nucleotide sequence ID" value="NZ_RSEJ01000016.1"/>
</dbReference>
<comment type="caution">
    <text evidence="1">The sequence shown here is derived from an EMBL/GenBank/DDBJ whole genome shotgun (WGS) entry which is preliminary data.</text>
</comment>
<protein>
    <submittedName>
        <fullName evidence="1">Alanine/ornithine racemase family PLP-dependent enzyme</fullName>
    </submittedName>
</protein>
<accession>A0ABW9YJG4</accession>